<dbReference type="FunFam" id="3.10.20.30:FF:000001">
    <property type="entry name" value="Ribosome-binding ATPase YchF"/>
    <property type="match status" value="1"/>
</dbReference>
<organism evidence="8 9">
    <name type="scientific">Buchnera aphidicola</name>
    <name type="common">Cinara tujafilina</name>
    <dbReference type="NCBI Taxonomy" id="261317"/>
    <lineage>
        <taxon>Bacteria</taxon>
        <taxon>Pseudomonadati</taxon>
        <taxon>Pseudomonadota</taxon>
        <taxon>Gammaproteobacteria</taxon>
        <taxon>Enterobacterales</taxon>
        <taxon>Erwiniaceae</taxon>
        <taxon>Buchnera</taxon>
    </lineage>
</organism>
<dbReference type="InterPro" id="IPR006073">
    <property type="entry name" value="GTP-bd"/>
</dbReference>
<dbReference type="HOGENOM" id="CLU_018395_0_1_6"/>
<keyword evidence="5" id="KW-0460">Magnesium</keyword>
<dbReference type="Gene3D" id="3.40.50.300">
    <property type="entry name" value="P-loop containing nucleotide triphosphate hydrolases"/>
    <property type="match status" value="1"/>
</dbReference>
<evidence type="ECO:0000256" key="3">
    <source>
        <dbReference type="ARBA" id="ARBA00022741"/>
    </source>
</evidence>
<evidence type="ECO:0000259" key="6">
    <source>
        <dbReference type="PROSITE" id="PS51710"/>
    </source>
</evidence>
<feature type="domain" description="OBG-type G" evidence="6">
    <location>
        <begin position="3"/>
        <end position="252"/>
    </location>
</feature>
<dbReference type="GO" id="GO:0016887">
    <property type="term" value="F:ATP hydrolysis activity"/>
    <property type="evidence" value="ECO:0007669"/>
    <property type="project" value="InterPro"/>
</dbReference>
<keyword evidence="2" id="KW-0479">Metal-binding</keyword>
<evidence type="ECO:0000256" key="1">
    <source>
        <dbReference type="ARBA" id="ARBA00001946"/>
    </source>
</evidence>
<dbReference type="PRINTS" id="PR00326">
    <property type="entry name" value="GTP1OBG"/>
</dbReference>
<dbReference type="Proteomes" id="UP000006811">
    <property type="component" value="Chromosome"/>
</dbReference>
<dbReference type="InterPro" id="IPR004095">
    <property type="entry name" value="TGS"/>
</dbReference>
<dbReference type="PANTHER" id="PTHR23305">
    <property type="entry name" value="OBG GTPASE FAMILY"/>
    <property type="match status" value="1"/>
</dbReference>
<dbReference type="InterPro" id="IPR027417">
    <property type="entry name" value="P-loop_NTPase"/>
</dbReference>
<dbReference type="InterPro" id="IPR031167">
    <property type="entry name" value="G_OBG"/>
</dbReference>
<evidence type="ECO:0000313" key="9">
    <source>
        <dbReference type="Proteomes" id="UP000006811"/>
    </source>
</evidence>
<dbReference type="PROSITE" id="PS51710">
    <property type="entry name" value="G_OBG"/>
    <property type="match status" value="1"/>
</dbReference>
<dbReference type="Pfam" id="PF06071">
    <property type="entry name" value="YchF-GTPase_C"/>
    <property type="match status" value="1"/>
</dbReference>
<dbReference type="AlphaFoldDB" id="F7WZ63"/>
<dbReference type="Gene3D" id="1.10.150.300">
    <property type="entry name" value="TGS-like domain"/>
    <property type="match status" value="1"/>
</dbReference>
<evidence type="ECO:0000256" key="4">
    <source>
        <dbReference type="ARBA" id="ARBA00022840"/>
    </source>
</evidence>
<keyword evidence="3" id="KW-0547">Nucleotide-binding</keyword>
<dbReference type="GO" id="GO:0005524">
    <property type="term" value="F:ATP binding"/>
    <property type="evidence" value="ECO:0007669"/>
    <property type="project" value="UniProtKB-KW"/>
</dbReference>
<reference evidence="8 9" key="1">
    <citation type="journal article" date="2011" name="Appl. Environ. Microbiol.">
        <title>The genome of Buchnera aphidicola from the aphid Cinara tujafilina provides new clues about the evolutionary history of metabolic losses in bacterial endosymbionts.</title>
        <authorList>
            <person name="Lamelas A."/>
            <person name="Gosalbes M.J."/>
            <person name="Moya A."/>
            <person name="Latorre A."/>
        </authorList>
    </citation>
    <scope>NUCLEOTIDE SEQUENCE [LARGE SCALE GENOMIC DNA]</scope>
    <source>
        <strain evidence="9">Cinara tujafilina</strain>
    </source>
</reference>
<keyword evidence="4" id="KW-0067">ATP-binding</keyword>
<dbReference type="PIRSF" id="PIRSF006641">
    <property type="entry name" value="CHP00092"/>
    <property type="match status" value="1"/>
</dbReference>
<dbReference type="GO" id="GO:0005737">
    <property type="term" value="C:cytoplasm"/>
    <property type="evidence" value="ECO:0007669"/>
    <property type="project" value="TreeGrafter"/>
</dbReference>
<dbReference type="Pfam" id="PF01926">
    <property type="entry name" value="MMR_HSR1"/>
    <property type="match status" value="1"/>
</dbReference>
<dbReference type="SUPFAM" id="SSF81271">
    <property type="entry name" value="TGS-like"/>
    <property type="match status" value="1"/>
</dbReference>
<dbReference type="NCBIfam" id="TIGR00092">
    <property type="entry name" value="redox-regulated ATPase YchF"/>
    <property type="match status" value="1"/>
</dbReference>
<gene>
    <name evidence="8" type="primary">ychF</name>
    <name evidence="8" type="ORF">BCTU_127</name>
</gene>
<dbReference type="Gene3D" id="3.10.20.30">
    <property type="match status" value="1"/>
</dbReference>
<feature type="domain" description="TGS" evidence="7">
    <location>
        <begin position="277"/>
        <end position="361"/>
    </location>
</feature>
<dbReference type="OrthoDB" id="9810373at2"/>
<dbReference type="STRING" id="261317.BCTU_127"/>
<dbReference type="InterPro" id="IPR004396">
    <property type="entry name" value="ATPase_YchF/OLA1"/>
</dbReference>
<name>F7WZ63_9GAMM</name>
<accession>F7WZ63</accession>
<dbReference type="PANTHER" id="PTHR23305:SF18">
    <property type="entry name" value="OBG-TYPE G DOMAIN-CONTAINING PROTEIN"/>
    <property type="match status" value="1"/>
</dbReference>
<proteinExistence type="predicted"/>
<dbReference type="SUPFAM" id="SSF52540">
    <property type="entry name" value="P-loop containing nucleoside triphosphate hydrolases"/>
    <property type="match status" value="1"/>
</dbReference>
<evidence type="ECO:0000256" key="2">
    <source>
        <dbReference type="ARBA" id="ARBA00022723"/>
    </source>
</evidence>
<dbReference type="EMBL" id="CP001817">
    <property type="protein sequence ID" value="AEH39717.1"/>
    <property type="molecule type" value="Genomic_DNA"/>
</dbReference>
<dbReference type="InterPro" id="IPR012676">
    <property type="entry name" value="TGS-like"/>
</dbReference>
<dbReference type="PROSITE" id="PS51880">
    <property type="entry name" value="TGS"/>
    <property type="match status" value="1"/>
</dbReference>
<sequence>MGFKCGIVGLPNVGKSTLFNMMTNLQVPAENFPFCTIKPNIGIIPVIDQRLKEISSFLLSKKIIYTNINFFDIAGLVKGASTGSGLGNSFLENIKQCNAILHMVRCFNNDNITHIYHNIDPERDIDIINMELLLSDLSVCEKYLIKTRIINRKLENVKKGINLINFCICNLKAGIPLREVILSKSDHFFLEDFKLLTLKPMMYILNADIHKDSKVMVTKILSKFKDKNVTILPLIIKNNIPINSQSINFLQKKTYDLDNISNINFYDIIREGYKLLKLITFFTAGPKETRAWTLKQGATIKKASGLIHTDFEKGFIRAQVISYHDFIDFKGNMRHIKLAGKMRIEGKKYIVQDGDIVNFLFNV</sequence>
<evidence type="ECO:0000313" key="8">
    <source>
        <dbReference type="EMBL" id="AEH39717.1"/>
    </source>
</evidence>
<dbReference type="CDD" id="cd04867">
    <property type="entry name" value="TGS_YchF_OLA1"/>
    <property type="match status" value="1"/>
</dbReference>
<dbReference type="eggNOG" id="COG0012">
    <property type="taxonomic scope" value="Bacteria"/>
</dbReference>
<dbReference type="InterPro" id="IPR013029">
    <property type="entry name" value="YchF_C"/>
</dbReference>
<dbReference type="InterPro" id="IPR023192">
    <property type="entry name" value="TGS-like_dom_sf"/>
</dbReference>
<evidence type="ECO:0000256" key="5">
    <source>
        <dbReference type="ARBA" id="ARBA00022842"/>
    </source>
</evidence>
<comment type="cofactor">
    <cofactor evidence="1">
        <name>Mg(2+)</name>
        <dbReference type="ChEBI" id="CHEBI:18420"/>
    </cofactor>
</comment>
<dbReference type="KEGG" id="baj:BCTU_127"/>
<dbReference type="GO" id="GO:0046872">
    <property type="term" value="F:metal ion binding"/>
    <property type="evidence" value="ECO:0007669"/>
    <property type="project" value="UniProtKB-KW"/>
</dbReference>
<dbReference type="GO" id="GO:0005525">
    <property type="term" value="F:GTP binding"/>
    <property type="evidence" value="ECO:0007669"/>
    <property type="project" value="InterPro"/>
</dbReference>
<evidence type="ECO:0000259" key="7">
    <source>
        <dbReference type="PROSITE" id="PS51880"/>
    </source>
</evidence>
<dbReference type="InterPro" id="IPR012675">
    <property type="entry name" value="Beta-grasp_dom_sf"/>
</dbReference>
<keyword evidence="9" id="KW-1185">Reference proteome</keyword>
<protein>
    <submittedName>
        <fullName evidence="8">GTP-binding protein</fullName>
    </submittedName>
</protein>